<dbReference type="InterPro" id="IPR029064">
    <property type="entry name" value="Ribosomal_eL30-like_sf"/>
</dbReference>
<dbReference type="InterPro" id="IPR005141">
    <property type="entry name" value="eRF1_2"/>
</dbReference>
<dbReference type="Pfam" id="PF03464">
    <property type="entry name" value="eRF1_2"/>
    <property type="match status" value="1"/>
</dbReference>
<comment type="subunit">
    <text evidence="3">Heterodimer of two subunits, one of which binds GTP.</text>
</comment>
<name>A0A1Y1S4Z8_9MICR</name>
<gene>
    <name evidence="7" type="primary">ERF1</name>
    <name evidence="7" type="ORF">ECANGB1_2185</name>
</gene>
<dbReference type="GO" id="GO:0016149">
    <property type="term" value="F:translation release factor activity, codon specific"/>
    <property type="evidence" value="ECO:0007669"/>
    <property type="project" value="EnsemblFungi"/>
</dbReference>
<accession>A0A1Y1S4Z8</accession>
<evidence type="ECO:0000256" key="3">
    <source>
        <dbReference type="ARBA" id="ARBA00011520"/>
    </source>
</evidence>
<sequence length="391" mass="43967">MLCDDIEVFRQKKLLKRLRDARGNGTSMISLVIPPKEQICRITKMLTDEYGTATNIKSKVNRLSVQTAITSTINKLKTYTKTPKNGLGVFVGEILLDDNKIKKVAHGIEPVKPVNTSLYLCDSRFHIEDLLCLFEDESKYGFVVMDGHCTLFATLQGNTQTVLQTITVDLPKKHNKGGQSSVRFARLRVEKRLAYVKKVNEICTNLYVTNSKANVEGLILAGQADLKHELKSMIDQRLTVIKTVDTNYGGRNGLNQAIELSEEILKDVKFAKEKKVLQSFLHEIHMDTGKYCYGFKGTIDALESGAVEHLIVFEGLELKKEEDDFVDWIAENYKSYGCELSFVTDASGEGTQFVEGFGGLGGILRYRISMEEFDDDEKDLSSLSIEDEDIF</sequence>
<dbReference type="Pfam" id="PF03463">
    <property type="entry name" value="eRF1_1"/>
    <property type="match status" value="1"/>
</dbReference>
<dbReference type="GO" id="GO:0006353">
    <property type="term" value="P:DNA-templated transcription termination"/>
    <property type="evidence" value="ECO:0007669"/>
    <property type="project" value="EnsemblFungi"/>
</dbReference>
<dbReference type="Gene3D" id="3.30.420.60">
    <property type="entry name" value="eRF1 domain 2"/>
    <property type="match status" value="1"/>
</dbReference>
<dbReference type="InterPro" id="IPR024049">
    <property type="entry name" value="eRF1_1_sf"/>
</dbReference>
<comment type="caution">
    <text evidence="7">The sequence shown here is derived from an EMBL/GenBank/DDBJ whole genome shotgun (WGS) entry which is preliminary data.</text>
</comment>
<feature type="domain" description="eRF1/Pelota-like N-terminal" evidence="6">
    <location>
        <begin position="1"/>
        <end position="135"/>
    </location>
</feature>
<reference evidence="7 8" key="1">
    <citation type="journal article" date="2017" name="Environ. Microbiol.">
        <title>Decay of the glycolytic pathway and adaptation to intranuclear parasitism within Enterocytozoonidae microsporidia.</title>
        <authorList>
            <person name="Wiredu Boakye D."/>
            <person name="Jaroenlak P."/>
            <person name="Prachumwat A."/>
            <person name="Williams T.A."/>
            <person name="Bateman K.S."/>
            <person name="Itsathitphaisarn O."/>
            <person name="Sritunyalucksana K."/>
            <person name="Paszkiewicz K.H."/>
            <person name="Moore K.A."/>
            <person name="Stentiford G.D."/>
            <person name="Williams B.A."/>
        </authorList>
    </citation>
    <scope>NUCLEOTIDE SEQUENCE [LARGE SCALE GENOMIC DNA]</scope>
    <source>
        <strain evidence="7 8">GB1</strain>
    </source>
</reference>
<dbReference type="Pfam" id="PF03465">
    <property type="entry name" value="eRF1_3"/>
    <property type="match status" value="1"/>
</dbReference>
<dbReference type="SUPFAM" id="SSF53137">
    <property type="entry name" value="Translational machinery components"/>
    <property type="match status" value="1"/>
</dbReference>
<comment type="subcellular location">
    <subcellularLocation>
        <location evidence="1">Cytoplasm</location>
    </subcellularLocation>
</comment>
<dbReference type="PANTHER" id="PTHR10113">
    <property type="entry name" value="PEPTIDE CHAIN RELEASE FACTOR SUBUNIT 1"/>
    <property type="match status" value="1"/>
</dbReference>
<dbReference type="InterPro" id="IPR005142">
    <property type="entry name" value="eRF1_3"/>
</dbReference>
<dbReference type="FunFam" id="3.30.960.10:FF:000003">
    <property type="entry name" value="Peptide chain release factor subunit 1"/>
    <property type="match status" value="1"/>
</dbReference>
<dbReference type="GO" id="GO:0005829">
    <property type="term" value="C:cytosol"/>
    <property type="evidence" value="ECO:0007669"/>
    <property type="project" value="GOC"/>
</dbReference>
<dbReference type="Gene3D" id="3.30.1330.30">
    <property type="match status" value="2"/>
</dbReference>
<dbReference type="AlphaFoldDB" id="A0A1Y1S4Z8"/>
<dbReference type="SUPFAM" id="SSF55315">
    <property type="entry name" value="L30e-like"/>
    <property type="match status" value="1"/>
</dbReference>
<keyword evidence="4" id="KW-0963">Cytoplasm</keyword>
<dbReference type="InterPro" id="IPR005140">
    <property type="entry name" value="eRF1_Pelota-like_N"/>
</dbReference>
<dbReference type="SUPFAM" id="SSF55481">
    <property type="entry name" value="N-terminal domain of eukaryotic peptide chain release factor subunit 1, ERF1"/>
    <property type="match status" value="1"/>
</dbReference>
<dbReference type="GO" id="GO:0010494">
    <property type="term" value="C:cytoplasmic stress granule"/>
    <property type="evidence" value="ECO:0007669"/>
    <property type="project" value="EnsemblFungi"/>
</dbReference>
<evidence type="ECO:0000256" key="2">
    <source>
        <dbReference type="ARBA" id="ARBA00005326"/>
    </source>
</evidence>
<keyword evidence="8" id="KW-1185">Reference proteome</keyword>
<dbReference type="SMART" id="SM01194">
    <property type="entry name" value="eRF1_1"/>
    <property type="match status" value="1"/>
</dbReference>
<dbReference type="EMBL" id="LWDP01000079">
    <property type="protein sequence ID" value="ORD93469.1"/>
    <property type="molecule type" value="Genomic_DNA"/>
</dbReference>
<keyword evidence="5" id="KW-0648">Protein biosynthesis</keyword>
<dbReference type="VEuPathDB" id="MicrosporidiaDB:ECANGB1_2185"/>
<evidence type="ECO:0000259" key="6">
    <source>
        <dbReference type="SMART" id="SM01194"/>
    </source>
</evidence>
<dbReference type="NCBIfam" id="TIGR03676">
    <property type="entry name" value="aRF1_eRF1"/>
    <property type="match status" value="1"/>
</dbReference>
<organism evidence="7 8">
    <name type="scientific">Enterospora canceri</name>
    <dbReference type="NCBI Taxonomy" id="1081671"/>
    <lineage>
        <taxon>Eukaryota</taxon>
        <taxon>Fungi</taxon>
        <taxon>Fungi incertae sedis</taxon>
        <taxon>Microsporidia</taxon>
        <taxon>Enterocytozoonidae</taxon>
        <taxon>Enterospora</taxon>
    </lineage>
</organism>
<dbReference type="InterPro" id="IPR004403">
    <property type="entry name" value="Peptide_chain-rel_eRF1/aRF1"/>
</dbReference>
<dbReference type="GO" id="GO:0018444">
    <property type="term" value="C:translation release factor complex"/>
    <property type="evidence" value="ECO:0007669"/>
    <property type="project" value="EnsemblFungi"/>
</dbReference>
<evidence type="ECO:0000313" key="7">
    <source>
        <dbReference type="EMBL" id="ORD93469.1"/>
    </source>
</evidence>
<dbReference type="InterPro" id="IPR042226">
    <property type="entry name" value="eFR1_2_sf"/>
</dbReference>
<comment type="similarity">
    <text evidence="2">Belongs to the eukaryotic release factor 1 family.</text>
</comment>
<dbReference type="OrthoDB" id="10254527at2759"/>
<dbReference type="GO" id="GO:0030695">
    <property type="term" value="F:GTPase regulator activity"/>
    <property type="evidence" value="ECO:0007669"/>
    <property type="project" value="EnsemblFungi"/>
</dbReference>
<dbReference type="Gene3D" id="3.30.960.10">
    <property type="entry name" value="eRF1 domain 1"/>
    <property type="match status" value="1"/>
</dbReference>
<protein>
    <submittedName>
        <fullName evidence="7">ERF1</fullName>
    </submittedName>
</protein>
<dbReference type="GO" id="GO:0004045">
    <property type="term" value="F:peptidyl-tRNA hydrolase activity"/>
    <property type="evidence" value="ECO:0007669"/>
    <property type="project" value="EnsemblFungi"/>
</dbReference>
<evidence type="ECO:0000256" key="5">
    <source>
        <dbReference type="ARBA" id="ARBA00022917"/>
    </source>
</evidence>
<proteinExistence type="inferred from homology"/>
<dbReference type="GO" id="GO:0002184">
    <property type="term" value="P:cytoplasmic translational termination"/>
    <property type="evidence" value="ECO:0007669"/>
    <property type="project" value="EnsemblFungi"/>
</dbReference>
<dbReference type="Proteomes" id="UP000192639">
    <property type="component" value="Unassembled WGS sequence"/>
</dbReference>
<evidence type="ECO:0000256" key="1">
    <source>
        <dbReference type="ARBA" id="ARBA00004496"/>
    </source>
</evidence>
<evidence type="ECO:0000256" key="4">
    <source>
        <dbReference type="ARBA" id="ARBA00022490"/>
    </source>
</evidence>
<dbReference type="GO" id="GO:0009302">
    <property type="term" value="P:sno(s)RNA transcription"/>
    <property type="evidence" value="ECO:0007669"/>
    <property type="project" value="EnsemblFungi"/>
</dbReference>
<evidence type="ECO:0000313" key="8">
    <source>
        <dbReference type="Proteomes" id="UP000192639"/>
    </source>
</evidence>